<dbReference type="InterPro" id="IPR051611">
    <property type="entry name" value="ECF_transporter_component"/>
</dbReference>
<accession>A0A2W7S5B4</accession>
<keyword evidence="5 7" id="KW-1133">Transmembrane helix</keyword>
<evidence type="ECO:0000256" key="5">
    <source>
        <dbReference type="ARBA" id="ARBA00022989"/>
    </source>
</evidence>
<evidence type="ECO:0000256" key="2">
    <source>
        <dbReference type="ARBA" id="ARBA00008564"/>
    </source>
</evidence>
<keyword evidence="4 7" id="KW-0812">Transmembrane</keyword>
<reference evidence="8 9" key="1">
    <citation type="submission" date="2018-06" db="EMBL/GenBank/DDBJ databases">
        <title>Genomic Encyclopedia of Archaeal and Bacterial Type Strains, Phase II (KMG-II): from individual species to whole genera.</title>
        <authorList>
            <person name="Goeker M."/>
        </authorList>
    </citation>
    <scope>NUCLEOTIDE SEQUENCE [LARGE SCALE GENOMIC DNA]</scope>
    <source>
        <strain evidence="8 9">DSM 13087</strain>
    </source>
</reference>
<dbReference type="PANTHER" id="PTHR34857">
    <property type="entry name" value="SLL0384 PROTEIN"/>
    <property type="match status" value="1"/>
</dbReference>
<dbReference type="STRING" id="121821.GCA_001870675_01107"/>
<evidence type="ECO:0000256" key="6">
    <source>
        <dbReference type="ARBA" id="ARBA00023136"/>
    </source>
</evidence>
<keyword evidence="6 7" id="KW-0472">Membrane</keyword>
<feature type="transmembrane region" description="Helical" evidence="7">
    <location>
        <begin position="12"/>
        <end position="28"/>
    </location>
</feature>
<dbReference type="InterPro" id="IPR003339">
    <property type="entry name" value="ABC/ECF_trnsptr_transmembrane"/>
</dbReference>
<organism evidence="8 9">
    <name type="scientific">Roseinatronobacter thiooxidans</name>
    <dbReference type="NCBI Taxonomy" id="121821"/>
    <lineage>
        <taxon>Bacteria</taxon>
        <taxon>Pseudomonadati</taxon>
        <taxon>Pseudomonadota</taxon>
        <taxon>Alphaproteobacteria</taxon>
        <taxon>Rhodobacterales</taxon>
        <taxon>Paracoccaceae</taxon>
        <taxon>Roseinatronobacter</taxon>
    </lineage>
</organism>
<protein>
    <submittedName>
        <fullName evidence="8">Cobalt/nickel transport system permease protein</fullName>
    </submittedName>
</protein>
<evidence type="ECO:0000313" key="8">
    <source>
        <dbReference type="EMBL" id="PZX45672.1"/>
    </source>
</evidence>
<proteinExistence type="inferred from homology"/>
<feature type="transmembrane region" description="Helical" evidence="7">
    <location>
        <begin position="127"/>
        <end position="147"/>
    </location>
</feature>
<keyword evidence="3" id="KW-1003">Cell membrane</keyword>
<gene>
    <name evidence="8" type="ORF">LY56_01696</name>
</gene>
<evidence type="ECO:0000256" key="4">
    <source>
        <dbReference type="ARBA" id="ARBA00022692"/>
    </source>
</evidence>
<dbReference type="RefSeq" id="WP_084386240.1">
    <property type="nucleotide sequence ID" value="NZ_MEHT01000018.1"/>
</dbReference>
<dbReference type="OrthoDB" id="7872653at2"/>
<evidence type="ECO:0000256" key="3">
    <source>
        <dbReference type="ARBA" id="ARBA00022475"/>
    </source>
</evidence>
<dbReference type="AlphaFoldDB" id="A0A2W7S5B4"/>
<evidence type="ECO:0000256" key="7">
    <source>
        <dbReference type="SAM" id="Phobius"/>
    </source>
</evidence>
<dbReference type="Pfam" id="PF02361">
    <property type="entry name" value="CbiQ"/>
    <property type="match status" value="1"/>
</dbReference>
<evidence type="ECO:0000256" key="1">
    <source>
        <dbReference type="ARBA" id="ARBA00004141"/>
    </source>
</evidence>
<dbReference type="Proteomes" id="UP000249364">
    <property type="component" value="Unassembled WGS sequence"/>
</dbReference>
<comment type="caution">
    <text evidence="8">The sequence shown here is derived from an EMBL/GenBank/DDBJ whole genome shotgun (WGS) entry which is preliminary data.</text>
</comment>
<evidence type="ECO:0000313" key="9">
    <source>
        <dbReference type="Proteomes" id="UP000249364"/>
    </source>
</evidence>
<dbReference type="CDD" id="cd16914">
    <property type="entry name" value="EcfT"/>
    <property type="match status" value="1"/>
</dbReference>
<dbReference type="PANTHER" id="PTHR34857:SF2">
    <property type="entry name" value="SLL0384 PROTEIN"/>
    <property type="match status" value="1"/>
</dbReference>
<dbReference type="EMBL" id="QKZQ01000006">
    <property type="protein sequence ID" value="PZX45672.1"/>
    <property type="molecule type" value="Genomic_DNA"/>
</dbReference>
<feature type="transmembrane region" description="Helical" evidence="7">
    <location>
        <begin position="96"/>
        <end position="115"/>
    </location>
</feature>
<sequence length="238" mass="25032">MARAVATPVSARARLVAAFVLAFGFAAVQTLDTLLALGAIAAVAVLAAGLSWRELARLRGAVVLACGFMVVLPMIAGETVFARIGPLTLYLEGAQAGALIAARLLAIVALTLALLSPVPVLQLVAAMRALGVPALMADLALLTLRYMDEVAAQLARARLARRLRGGRSGWRALPEHALLLATSLIRAQARSEQLWAAMRLRGYSSGLAAPAPPLLARDWGFMAGALVLALFVLWLDRL</sequence>
<comment type="subcellular location">
    <subcellularLocation>
        <location evidence="1">Membrane</location>
        <topology evidence="1">Multi-pass membrane protein</topology>
    </subcellularLocation>
</comment>
<feature type="transmembrane region" description="Helical" evidence="7">
    <location>
        <begin position="34"/>
        <end position="51"/>
    </location>
</feature>
<feature type="transmembrane region" description="Helical" evidence="7">
    <location>
        <begin position="58"/>
        <end position="76"/>
    </location>
</feature>
<name>A0A2W7S5B4_9RHOB</name>
<keyword evidence="9" id="KW-1185">Reference proteome</keyword>
<comment type="similarity">
    <text evidence="2">Belongs to the CbiQ family.</text>
</comment>
<feature type="transmembrane region" description="Helical" evidence="7">
    <location>
        <begin position="219"/>
        <end position="235"/>
    </location>
</feature>
<dbReference type="GO" id="GO:0005886">
    <property type="term" value="C:plasma membrane"/>
    <property type="evidence" value="ECO:0007669"/>
    <property type="project" value="UniProtKB-ARBA"/>
</dbReference>